<evidence type="ECO:0000256" key="1">
    <source>
        <dbReference type="ARBA" id="ARBA00001946"/>
    </source>
</evidence>
<evidence type="ECO:0000256" key="3">
    <source>
        <dbReference type="ARBA" id="ARBA00022842"/>
    </source>
</evidence>
<keyword evidence="5" id="KW-1185">Reference proteome</keyword>
<dbReference type="Gene3D" id="3.40.50.1000">
    <property type="entry name" value="HAD superfamily/HAD-like"/>
    <property type="match status" value="1"/>
</dbReference>
<comment type="cofactor">
    <cofactor evidence="1">
        <name>Mg(2+)</name>
        <dbReference type="ChEBI" id="CHEBI:18420"/>
    </cofactor>
</comment>
<evidence type="ECO:0000313" key="4">
    <source>
        <dbReference type="EMBL" id="EKX65380.1"/>
    </source>
</evidence>
<dbReference type="PRINTS" id="PR00413">
    <property type="entry name" value="HADHALOGNASE"/>
</dbReference>
<dbReference type="Proteomes" id="UP000010411">
    <property type="component" value="Unassembled WGS sequence"/>
</dbReference>
<gene>
    <name evidence="4" type="ORF">STRIP9103_05493</name>
</gene>
<dbReference type="PATRIC" id="fig|698759.3.peg.3968"/>
<dbReference type="InterPro" id="IPR036412">
    <property type="entry name" value="HAD-like_sf"/>
</dbReference>
<dbReference type="InterPro" id="IPR051400">
    <property type="entry name" value="HAD-like_hydrolase"/>
</dbReference>
<organism evidence="4 5">
    <name type="scientific">Streptomyces ipomoeae 91-03</name>
    <dbReference type="NCBI Taxonomy" id="698759"/>
    <lineage>
        <taxon>Bacteria</taxon>
        <taxon>Bacillati</taxon>
        <taxon>Actinomycetota</taxon>
        <taxon>Actinomycetes</taxon>
        <taxon>Kitasatosporales</taxon>
        <taxon>Streptomycetaceae</taxon>
        <taxon>Streptomyces</taxon>
    </lineage>
</organism>
<dbReference type="InterPro" id="IPR041492">
    <property type="entry name" value="HAD_2"/>
</dbReference>
<name>L1KY26_9ACTN</name>
<dbReference type="Pfam" id="PF13419">
    <property type="entry name" value="HAD_2"/>
    <property type="match status" value="1"/>
</dbReference>
<dbReference type="GO" id="GO:0016787">
    <property type="term" value="F:hydrolase activity"/>
    <property type="evidence" value="ECO:0007669"/>
    <property type="project" value="UniProtKB-KW"/>
</dbReference>
<dbReference type="SFLD" id="SFLDS00003">
    <property type="entry name" value="Haloacid_Dehalogenase"/>
    <property type="match status" value="1"/>
</dbReference>
<keyword evidence="2 4" id="KW-0378">Hydrolase</keyword>
<protein>
    <submittedName>
        <fullName evidence="4">HAD hydrolase, family IA, variant 1</fullName>
    </submittedName>
</protein>
<keyword evidence="3" id="KW-0460">Magnesium</keyword>
<dbReference type="PANTHER" id="PTHR46470">
    <property type="entry name" value="N-ACYLNEURAMINATE-9-PHOSPHATASE"/>
    <property type="match status" value="1"/>
</dbReference>
<dbReference type="RefSeq" id="WP_009315100.1">
    <property type="nucleotide sequence ID" value="NZ_AEJC01000293.1"/>
</dbReference>
<accession>L1KY26</accession>
<reference evidence="4 5" key="1">
    <citation type="submission" date="2012-11" db="EMBL/GenBank/DDBJ databases">
        <authorList>
            <person name="Huguet-Tapia J.C."/>
            <person name="Durkin A.S."/>
            <person name="Pettis G.S."/>
            <person name="Badger J.H."/>
        </authorList>
    </citation>
    <scope>NUCLEOTIDE SEQUENCE [LARGE SCALE GENOMIC DNA]</scope>
    <source>
        <strain evidence="4 5">91-03</strain>
    </source>
</reference>
<dbReference type="InterPro" id="IPR006439">
    <property type="entry name" value="HAD-SF_hydro_IA"/>
</dbReference>
<sequence>MQPLALFDLDNTLVDRQSTLASWVAVFLVRHGLPGAFESWLYELLADRATPAHFAEVRDRFGIAEPVDTLWNGYCTDIASTVVCPPEVLTGLEELRTDGWRIGVATNGATDIQQAKLRATGIFDRVDAVCTSEETGSPKPDLAMFQEAVRRCGGAHDDVGMWMVGDDPVNDMAGAREAGFQTVWIDRGRSWPEELPPPDHQVRDARAAIDLLVAIGPVGKPA</sequence>
<dbReference type="SUPFAM" id="SSF56784">
    <property type="entry name" value="HAD-like"/>
    <property type="match status" value="1"/>
</dbReference>
<evidence type="ECO:0000313" key="5">
    <source>
        <dbReference type="Proteomes" id="UP000010411"/>
    </source>
</evidence>
<dbReference type="InterPro" id="IPR023214">
    <property type="entry name" value="HAD_sf"/>
</dbReference>
<proteinExistence type="predicted"/>
<dbReference type="AlphaFoldDB" id="L1KY26"/>
<dbReference type="EMBL" id="AEJC01000293">
    <property type="protein sequence ID" value="EKX65380.1"/>
    <property type="molecule type" value="Genomic_DNA"/>
</dbReference>
<dbReference type="NCBIfam" id="TIGR01549">
    <property type="entry name" value="HAD-SF-IA-v1"/>
    <property type="match status" value="1"/>
</dbReference>
<dbReference type="PANTHER" id="PTHR46470:SF4">
    <property type="entry name" value="5-AMINO-6-(5-PHOSPHO-D-RIBITYLAMINO)URACIL PHOSPHATASE YIGB"/>
    <property type="match status" value="1"/>
</dbReference>
<dbReference type="GO" id="GO:0044281">
    <property type="term" value="P:small molecule metabolic process"/>
    <property type="evidence" value="ECO:0007669"/>
    <property type="project" value="UniProtKB-ARBA"/>
</dbReference>
<dbReference type="SFLD" id="SFLDG01129">
    <property type="entry name" value="C1.5:_HAD__Beta-PGM__Phosphata"/>
    <property type="match status" value="1"/>
</dbReference>
<dbReference type="Gene3D" id="1.10.150.520">
    <property type="match status" value="1"/>
</dbReference>
<evidence type="ECO:0000256" key="2">
    <source>
        <dbReference type="ARBA" id="ARBA00022801"/>
    </source>
</evidence>
<comment type="caution">
    <text evidence="4">The sequence shown here is derived from an EMBL/GenBank/DDBJ whole genome shotgun (WGS) entry which is preliminary data.</text>
</comment>
<dbReference type="OrthoDB" id="3680851at2"/>